<evidence type="ECO:0000313" key="2">
    <source>
        <dbReference type="Proteomes" id="UP000094389"/>
    </source>
</evidence>
<name>A0A1E4RY29_CYBJN</name>
<accession>A0A1E4RY29</accession>
<dbReference type="EMBL" id="KV453936">
    <property type="protein sequence ID" value="ODV72177.1"/>
    <property type="molecule type" value="Genomic_DNA"/>
</dbReference>
<protein>
    <submittedName>
        <fullName evidence="1">Uncharacterized protein</fullName>
    </submittedName>
</protein>
<dbReference type="GeneID" id="30989925"/>
<organism evidence="1 2">
    <name type="scientific">Cyberlindnera jadinii (strain ATCC 18201 / CBS 1600 / BCRC 20928 / JCM 3617 / NBRC 0987 / NRRL Y-1542)</name>
    <name type="common">Torula yeast</name>
    <name type="synonym">Candida utilis</name>
    <dbReference type="NCBI Taxonomy" id="983966"/>
    <lineage>
        <taxon>Eukaryota</taxon>
        <taxon>Fungi</taxon>
        <taxon>Dikarya</taxon>
        <taxon>Ascomycota</taxon>
        <taxon>Saccharomycotina</taxon>
        <taxon>Saccharomycetes</taxon>
        <taxon>Phaffomycetales</taxon>
        <taxon>Phaffomycetaceae</taxon>
        <taxon>Cyberlindnera</taxon>
    </lineage>
</organism>
<dbReference type="RefSeq" id="XP_020069216.1">
    <property type="nucleotide sequence ID" value="XM_020215529.1"/>
</dbReference>
<reference evidence="1 2" key="1">
    <citation type="journal article" date="2016" name="Proc. Natl. Acad. Sci. U.S.A.">
        <title>Comparative genomics of biotechnologically important yeasts.</title>
        <authorList>
            <person name="Riley R."/>
            <person name="Haridas S."/>
            <person name="Wolfe K.H."/>
            <person name="Lopes M.R."/>
            <person name="Hittinger C.T."/>
            <person name="Goeker M."/>
            <person name="Salamov A.A."/>
            <person name="Wisecaver J.H."/>
            <person name="Long T.M."/>
            <person name="Calvey C.H."/>
            <person name="Aerts A.L."/>
            <person name="Barry K.W."/>
            <person name="Choi C."/>
            <person name="Clum A."/>
            <person name="Coughlan A.Y."/>
            <person name="Deshpande S."/>
            <person name="Douglass A.P."/>
            <person name="Hanson S.J."/>
            <person name="Klenk H.-P."/>
            <person name="LaButti K.M."/>
            <person name="Lapidus A."/>
            <person name="Lindquist E.A."/>
            <person name="Lipzen A.M."/>
            <person name="Meier-Kolthoff J.P."/>
            <person name="Ohm R.A."/>
            <person name="Otillar R.P."/>
            <person name="Pangilinan J.L."/>
            <person name="Peng Y."/>
            <person name="Rokas A."/>
            <person name="Rosa C.A."/>
            <person name="Scheuner C."/>
            <person name="Sibirny A.A."/>
            <person name="Slot J.C."/>
            <person name="Stielow J.B."/>
            <person name="Sun H."/>
            <person name="Kurtzman C.P."/>
            <person name="Blackwell M."/>
            <person name="Grigoriev I.V."/>
            <person name="Jeffries T.W."/>
        </authorList>
    </citation>
    <scope>NUCLEOTIDE SEQUENCE [LARGE SCALE GENOMIC DNA]</scope>
    <source>
        <strain evidence="2">ATCC 18201 / CBS 1600 / BCRC 20928 / JCM 3617 / NBRC 0987 / NRRL Y-1542</strain>
    </source>
</reference>
<dbReference type="Proteomes" id="UP000094389">
    <property type="component" value="Unassembled WGS sequence"/>
</dbReference>
<proteinExistence type="predicted"/>
<sequence>MGLTIEETIVEFANVEPTTPTNSEDRTSLLPEVKEFALVRRSNNSRTCFNFSVEERSTGRFTFIDSLCKSVL</sequence>
<dbReference type="AlphaFoldDB" id="A0A1E4RY29"/>
<evidence type="ECO:0000313" key="1">
    <source>
        <dbReference type="EMBL" id="ODV72177.1"/>
    </source>
</evidence>
<gene>
    <name evidence="1" type="ORF">CYBJADRAFT_168846</name>
</gene>
<keyword evidence="2" id="KW-1185">Reference proteome</keyword>